<evidence type="ECO:0000313" key="2">
    <source>
        <dbReference type="Proteomes" id="UP001148662"/>
    </source>
</evidence>
<proteinExistence type="predicted"/>
<gene>
    <name evidence="1" type="ORF">NM688_g1756</name>
</gene>
<accession>A0ACC1TAE5</accession>
<name>A0ACC1TAE5_9APHY</name>
<evidence type="ECO:0000313" key="1">
    <source>
        <dbReference type="EMBL" id="KAJ3556926.1"/>
    </source>
</evidence>
<dbReference type="EMBL" id="JANHOG010000199">
    <property type="protein sequence ID" value="KAJ3556926.1"/>
    <property type="molecule type" value="Genomic_DNA"/>
</dbReference>
<dbReference type="Proteomes" id="UP001148662">
    <property type="component" value="Unassembled WGS sequence"/>
</dbReference>
<keyword evidence="2" id="KW-1185">Reference proteome</keyword>
<protein>
    <submittedName>
        <fullName evidence="1">Uncharacterized protein</fullName>
    </submittedName>
</protein>
<organism evidence="1 2">
    <name type="scientific">Phlebia brevispora</name>
    <dbReference type="NCBI Taxonomy" id="194682"/>
    <lineage>
        <taxon>Eukaryota</taxon>
        <taxon>Fungi</taxon>
        <taxon>Dikarya</taxon>
        <taxon>Basidiomycota</taxon>
        <taxon>Agaricomycotina</taxon>
        <taxon>Agaricomycetes</taxon>
        <taxon>Polyporales</taxon>
        <taxon>Meruliaceae</taxon>
        <taxon>Phlebia</taxon>
    </lineage>
</organism>
<comment type="caution">
    <text evidence="1">The sequence shown here is derived from an EMBL/GenBank/DDBJ whole genome shotgun (WGS) entry which is preliminary data.</text>
</comment>
<reference evidence="1" key="1">
    <citation type="submission" date="2022-07" db="EMBL/GenBank/DDBJ databases">
        <title>Genome Sequence of Phlebia brevispora.</title>
        <authorList>
            <person name="Buettner E."/>
        </authorList>
    </citation>
    <scope>NUCLEOTIDE SEQUENCE</scope>
    <source>
        <strain evidence="1">MPL23</strain>
    </source>
</reference>
<sequence length="509" mass="56504">MIISRPEKLKHFDSACFMFEEAPRSDGTAGQHDHVRFIATEEGLSEDEDSSPVDMLHLSGNNRPRVWSDARFSLPYYAAIFLFRLGAVNFLFLADSNHMHSISHLVSSIANDCMSWAASLPSVVVRRIAGAADTAVTSENQPFSHTKRDEPSSSSSLQDPISLDVDTRIAHLVGDAAFDLEMRVADLADHLSLDLEKCLSEIYDKLSTSLDAHIKMELNARQHSPTPAQLTCDFTLEADERSILCSLMSYCHFWTPNSWSTTCLTINDNSQISQCWLLPTRMGQIALILQVPIYPTSVTIDHIPRTLAADLGQAPHHMILWGVVDGTSNQECIWELRALINAGSDIPDSHLGPPYPSNFMYTPLAVFEYDINADVPTQTFPVLGMYSGALMDFAVVVLEVMSNWSSESTCLYCVRVHGEEIAESSPASNTTSNMNADADVSKDYDTVPVAGRKQLQGGRDTHDLNNTKSQKVDQTTTLRPLVLKEKPTYKVHIRREPTELAIAEQKTQE</sequence>